<evidence type="ECO:0000256" key="11">
    <source>
        <dbReference type="ARBA" id="ARBA00023128"/>
    </source>
</evidence>
<evidence type="ECO:0000256" key="4">
    <source>
        <dbReference type="ARBA" id="ARBA00005363"/>
    </source>
</evidence>
<dbReference type="GO" id="GO:0031966">
    <property type="term" value="C:mitochondrial membrane"/>
    <property type="evidence" value="ECO:0007669"/>
    <property type="project" value="UniProtKB-SubCell"/>
</dbReference>
<keyword evidence="12 16" id="KW-0472">Membrane</keyword>
<dbReference type="OrthoDB" id="29460at2759"/>
<organism evidence="19 20">
    <name type="scientific">Trametes pubescens</name>
    <name type="common">White-rot fungus</name>
    <dbReference type="NCBI Taxonomy" id="154538"/>
    <lineage>
        <taxon>Eukaryota</taxon>
        <taxon>Fungi</taxon>
        <taxon>Dikarya</taxon>
        <taxon>Basidiomycota</taxon>
        <taxon>Agaricomycotina</taxon>
        <taxon>Agaricomycetes</taxon>
        <taxon>Polyporales</taxon>
        <taxon>Polyporaceae</taxon>
        <taxon>Trametes</taxon>
    </lineage>
</organism>
<evidence type="ECO:0000256" key="2">
    <source>
        <dbReference type="ARBA" id="ARBA00004358"/>
    </source>
</evidence>
<keyword evidence="14" id="KW-0968">Cytoplasmic vesicle</keyword>
<accession>A0A1M2VE01</accession>
<evidence type="ECO:0000256" key="15">
    <source>
        <dbReference type="SAM" id="MobiDB-lite"/>
    </source>
</evidence>
<dbReference type="OMA" id="GSSHWGF"/>
<evidence type="ECO:0000259" key="18">
    <source>
        <dbReference type="PROSITE" id="PS51914"/>
    </source>
</evidence>
<evidence type="ECO:0000256" key="12">
    <source>
        <dbReference type="ARBA" id="ARBA00023136"/>
    </source>
</evidence>
<reference evidence="19 20" key="1">
    <citation type="submission" date="2016-10" db="EMBL/GenBank/DDBJ databases">
        <title>Genome sequence of the basidiomycete white-rot fungus Trametes pubescens.</title>
        <authorList>
            <person name="Makela M.R."/>
            <person name="Granchi Z."/>
            <person name="Peng M."/>
            <person name="De Vries R.P."/>
            <person name="Grigoriev I."/>
            <person name="Riley R."/>
            <person name="Hilden K."/>
        </authorList>
    </citation>
    <scope>NUCLEOTIDE SEQUENCE [LARGE SCALE GENOMIC DNA]</scope>
    <source>
        <strain evidence="19 20">FBCC735</strain>
    </source>
</reference>
<feature type="transmembrane region" description="Helical" evidence="16">
    <location>
        <begin position="225"/>
        <end position="246"/>
    </location>
</feature>
<keyword evidence="11" id="KW-0496">Mitochondrion</keyword>
<keyword evidence="7 17" id="KW-0732">Signal</keyword>
<keyword evidence="6 16" id="KW-0812">Transmembrane</keyword>
<dbReference type="STRING" id="154538.A0A1M2VE01"/>
<evidence type="ECO:0000256" key="1">
    <source>
        <dbReference type="ARBA" id="ARBA00004304"/>
    </source>
</evidence>
<dbReference type="InterPro" id="IPR018939">
    <property type="entry name" value="Autophagy-rel_prot_27"/>
</dbReference>
<evidence type="ECO:0000256" key="10">
    <source>
        <dbReference type="ARBA" id="ARBA00023034"/>
    </source>
</evidence>
<name>A0A1M2VE01_TRAPU</name>
<feature type="chain" id="PRO_5013290432" description="Autophagy-related protein 27" evidence="17">
    <location>
        <begin position="24"/>
        <end position="260"/>
    </location>
</feature>
<keyword evidence="13" id="KW-1015">Disulfide bond</keyword>
<dbReference type="Pfam" id="PF09451">
    <property type="entry name" value="ATG27"/>
    <property type="match status" value="1"/>
</dbReference>
<evidence type="ECO:0000313" key="20">
    <source>
        <dbReference type="Proteomes" id="UP000184267"/>
    </source>
</evidence>
<dbReference type="EMBL" id="MNAD01001386">
    <property type="protein sequence ID" value="OJT05776.1"/>
    <property type="molecule type" value="Genomic_DNA"/>
</dbReference>
<keyword evidence="10" id="KW-0333">Golgi apparatus</keyword>
<dbReference type="Proteomes" id="UP000184267">
    <property type="component" value="Unassembled WGS sequence"/>
</dbReference>
<proteinExistence type="inferred from homology"/>
<dbReference type="Gene3D" id="2.70.130.10">
    <property type="entry name" value="Mannose-6-phosphate receptor binding domain"/>
    <property type="match status" value="1"/>
</dbReference>
<evidence type="ECO:0000313" key="19">
    <source>
        <dbReference type="EMBL" id="OJT05776.1"/>
    </source>
</evidence>
<comment type="subcellular location">
    <subcellularLocation>
        <location evidence="2">Cytoplasmic vesicle membrane</location>
        <topology evidence="2">Single-pass type I membrane protein</topology>
    </subcellularLocation>
    <subcellularLocation>
        <location evidence="3">Golgi apparatus membrane</location>
        <topology evidence="3">Single-pass type I membrane protein</topology>
    </subcellularLocation>
    <subcellularLocation>
        <location evidence="1">Mitochondrion membrane</location>
        <topology evidence="1">Single-pass membrane protein</topology>
    </subcellularLocation>
</comment>
<keyword evidence="20" id="KW-1185">Reference proteome</keyword>
<keyword evidence="8 16" id="KW-1133">Transmembrane helix</keyword>
<evidence type="ECO:0000256" key="8">
    <source>
        <dbReference type="ARBA" id="ARBA00022989"/>
    </source>
</evidence>
<dbReference type="InterPro" id="IPR044865">
    <property type="entry name" value="MRH_dom"/>
</dbReference>
<gene>
    <name evidence="19" type="ORF">TRAPUB_3355</name>
</gene>
<comment type="similarity">
    <text evidence="4">Belongs to the ATG27 family.</text>
</comment>
<comment type="caution">
    <text evidence="19">The sequence shown here is derived from an EMBL/GenBank/DDBJ whole genome shotgun (WGS) entry which is preliminary data.</text>
</comment>
<evidence type="ECO:0000256" key="13">
    <source>
        <dbReference type="ARBA" id="ARBA00023157"/>
    </source>
</evidence>
<dbReference type="GO" id="GO:0000139">
    <property type="term" value="C:Golgi membrane"/>
    <property type="evidence" value="ECO:0007669"/>
    <property type="project" value="UniProtKB-SubCell"/>
</dbReference>
<keyword evidence="9" id="KW-0072">Autophagy</keyword>
<dbReference type="AlphaFoldDB" id="A0A1M2VE01"/>
<evidence type="ECO:0000256" key="3">
    <source>
        <dbReference type="ARBA" id="ARBA00004614"/>
    </source>
</evidence>
<feature type="region of interest" description="Disordered" evidence="15">
    <location>
        <begin position="194"/>
        <end position="219"/>
    </location>
</feature>
<evidence type="ECO:0000256" key="6">
    <source>
        <dbReference type="ARBA" id="ARBA00022692"/>
    </source>
</evidence>
<evidence type="ECO:0000256" key="9">
    <source>
        <dbReference type="ARBA" id="ARBA00023006"/>
    </source>
</evidence>
<evidence type="ECO:0000256" key="16">
    <source>
        <dbReference type="SAM" id="Phobius"/>
    </source>
</evidence>
<feature type="domain" description="MRH" evidence="18">
    <location>
        <begin position="30"/>
        <end position="193"/>
    </location>
</feature>
<evidence type="ECO:0000256" key="14">
    <source>
        <dbReference type="ARBA" id="ARBA00023329"/>
    </source>
</evidence>
<dbReference type="GO" id="GO:0006914">
    <property type="term" value="P:autophagy"/>
    <property type="evidence" value="ECO:0007669"/>
    <property type="project" value="UniProtKB-KW"/>
</dbReference>
<dbReference type="InterPro" id="IPR009011">
    <property type="entry name" value="Man6P_isomerase_rcpt-bd_dom_sf"/>
</dbReference>
<evidence type="ECO:0000256" key="7">
    <source>
        <dbReference type="ARBA" id="ARBA00022729"/>
    </source>
</evidence>
<protein>
    <recommendedName>
        <fullName evidence="5">Autophagy-related protein 27</fullName>
    </recommendedName>
</protein>
<feature type="signal peptide" evidence="17">
    <location>
        <begin position="1"/>
        <end position="23"/>
    </location>
</feature>
<dbReference type="GO" id="GO:0030659">
    <property type="term" value="C:cytoplasmic vesicle membrane"/>
    <property type="evidence" value="ECO:0007669"/>
    <property type="project" value="UniProtKB-SubCell"/>
</dbReference>
<sequence>MAFLRHPLSRLALLTLVSTLAAAQDDPKPFDCHLTIGDLDYDLTKAGGEHTATRDVKVPPTTIEDKVTFNLCADLERKSDVPPEDQCPEGSRACLVRTNRKDGQPDRVFSVIPVANSSADAVTVSALRSPKGLELTFAGSTYPSVHGDADPIPQFLHLKLLCSPDSEPSAVNFTSYDGKDLHLEWSTVGACGFGTPKDGEKKPDDKEDDGGGSGEHKEESVGSGLGYFFLILLLAFVAYFGLGAYYNYTTYGASGVDLIP</sequence>
<dbReference type="PROSITE" id="PS51914">
    <property type="entry name" value="MRH"/>
    <property type="match status" value="1"/>
</dbReference>
<dbReference type="SUPFAM" id="SSF50911">
    <property type="entry name" value="Mannose 6-phosphate receptor domain"/>
    <property type="match status" value="1"/>
</dbReference>
<evidence type="ECO:0000256" key="17">
    <source>
        <dbReference type="SAM" id="SignalP"/>
    </source>
</evidence>
<evidence type="ECO:0000256" key="5">
    <source>
        <dbReference type="ARBA" id="ARBA00013776"/>
    </source>
</evidence>